<feature type="transmembrane region" description="Helical" evidence="1">
    <location>
        <begin position="31"/>
        <end position="57"/>
    </location>
</feature>
<evidence type="ECO:0000313" key="2">
    <source>
        <dbReference type="EMBL" id="NMH65993.1"/>
    </source>
</evidence>
<protein>
    <submittedName>
        <fullName evidence="2">Uncharacterized protein</fullName>
    </submittedName>
</protein>
<dbReference type="AlphaFoldDB" id="A0A972JJD2"/>
<keyword evidence="1" id="KW-0812">Transmembrane</keyword>
<accession>A0A972JJD2</accession>
<name>A0A972JJD2_9GAMM</name>
<organism evidence="2 3">
    <name type="scientific">Shewanella salipaludis</name>
    <dbReference type="NCBI Taxonomy" id="2723052"/>
    <lineage>
        <taxon>Bacteria</taxon>
        <taxon>Pseudomonadati</taxon>
        <taxon>Pseudomonadota</taxon>
        <taxon>Gammaproteobacteria</taxon>
        <taxon>Alteromonadales</taxon>
        <taxon>Shewanellaceae</taxon>
        <taxon>Shewanella</taxon>
    </lineage>
</organism>
<gene>
    <name evidence="2" type="ORF">HC757_12565</name>
</gene>
<reference evidence="2" key="1">
    <citation type="submission" date="2020-04" db="EMBL/GenBank/DDBJ databases">
        <title>Description of Shewanella salipaludis sp. nov., isolated from a salt marsh.</title>
        <authorList>
            <person name="Park S."/>
            <person name="Yoon J.-H."/>
        </authorList>
    </citation>
    <scope>NUCLEOTIDE SEQUENCE</scope>
    <source>
        <strain evidence="2">SHSM-M6</strain>
    </source>
</reference>
<proteinExistence type="predicted"/>
<dbReference type="Proteomes" id="UP000737113">
    <property type="component" value="Unassembled WGS sequence"/>
</dbReference>
<dbReference type="EMBL" id="JAAXYH010000008">
    <property type="protein sequence ID" value="NMH65993.1"/>
    <property type="molecule type" value="Genomic_DNA"/>
</dbReference>
<dbReference type="RefSeq" id="WP_169564716.1">
    <property type="nucleotide sequence ID" value="NZ_JAAXYH010000008.1"/>
</dbReference>
<keyword evidence="1" id="KW-1133">Transmembrane helix</keyword>
<keyword evidence="1" id="KW-0472">Membrane</keyword>
<evidence type="ECO:0000256" key="1">
    <source>
        <dbReference type="SAM" id="Phobius"/>
    </source>
</evidence>
<keyword evidence="3" id="KW-1185">Reference proteome</keyword>
<evidence type="ECO:0000313" key="3">
    <source>
        <dbReference type="Proteomes" id="UP000737113"/>
    </source>
</evidence>
<sequence length="67" mass="7615">MKMLKIVHWLGCFMLLCGSAVYLLTDWSLELQGMLLIATSIGLGLVFMSPYPVVLVIEWMKRQQALN</sequence>
<comment type="caution">
    <text evidence="2">The sequence shown here is derived from an EMBL/GenBank/DDBJ whole genome shotgun (WGS) entry which is preliminary data.</text>
</comment>
<feature type="transmembrane region" description="Helical" evidence="1">
    <location>
        <begin position="7"/>
        <end position="25"/>
    </location>
</feature>